<comment type="caution">
    <text evidence="3">The sequence shown here is derived from an EMBL/GenBank/DDBJ whole genome shotgun (WGS) entry which is preliminary data.</text>
</comment>
<keyword evidence="2" id="KW-1133">Transmembrane helix</keyword>
<feature type="transmembrane region" description="Helical" evidence="2">
    <location>
        <begin position="224"/>
        <end position="242"/>
    </location>
</feature>
<feature type="compositionally biased region" description="Low complexity" evidence="1">
    <location>
        <begin position="539"/>
        <end position="563"/>
    </location>
</feature>
<feature type="region of interest" description="Disordered" evidence="1">
    <location>
        <begin position="479"/>
        <end position="614"/>
    </location>
</feature>
<dbReference type="Proteomes" id="UP000772196">
    <property type="component" value="Unassembled WGS sequence"/>
</dbReference>
<feature type="compositionally biased region" description="Basic and acidic residues" evidence="1">
    <location>
        <begin position="506"/>
        <end position="519"/>
    </location>
</feature>
<feature type="transmembrane region" description="Helical" evidence="2">
    <location>
        <begin position="262"/>
        <end position="289"/>
    </location>
</feature>
<feature type="transmembrane region" description="Helical" evidence="2">
    <location>
        <begin position="144"/>
        <end position="174"/>
    </location>
</feature>
<keyword evidence="4" id="KW-1185">Reference proteome</keyword>
<evidence type="ECO:0008006" key="5">
    <source>
        <dbReference type="Google" id="ProtNLM"/>
    </source>
</evidence>
<proteinExistence type="predicted"/>
<feature type="compositionally biased region" description="Basic and acidic residues" evidence="1">
    <location>
        <begin position="582"/>
        <end position="600"/>
    </location>
</feature>
<keyword evidence="2" id="KW-0472">Membrane</keyword>
<feature type="transmembrane region" description="Helical" evidence="2">
    <location>
        <begin position="408"/>
        <end position="434"/>
    </location>
</feature>
<protein>
    <recommendedName>
        <fullName evidence="5">Peptide zinc metalloprotease protein</fullName>
    </recommendedName>
</protein>
<organism evidence="3 4">
    <name type="scientific">Streptomyces physcomitrii</name>
    <dbReference type="NCBI Taxonomy" id="2724184"/>
    <lineage>
        <taxon>Bacteria</taxon>
        <taxon>Bacillati</taxon>
        <taxon>Actinomycetota</taxon>
        <taxon>Actinomycetes</taxon>
        <taxon>Kitasatosporales</taxon>
        <taxon>Streptomycetaceae</taxon>
        <taxon>Streptomyces</taxon>
    </lineage>
</organism>
<reference evidence="3 4" key="1">
    <citation type="submission" date="2020-04" db="EMBL/GenBank/DDBJ databases">
        <title>Phylogenetic Diversity and Antibacterial Activity against Ralstonia solanacearum of Endophytic Actinomycete Isolated from Moss.</title>
        <authorList>
            <person name="Zhuang X."/>
        </authorList>
    </citation>
    <scope>NUCLEOTIDE SEQUENCE [LARGE SCALE GENOMIC DNA]</scope>
    <source>
        <strain evidence="3 4">LD120</strain>
    </source>
</reference>
<feature type="transmembrane region" description="Helical" evidence="2">
    <location>
        <begin position="349"/>
        <end position="370"/>
    </location>
</feature>
<name>A0ABX1H854_9ACTN</name>
<accession>A0ABX1H854</accession>
<gene>
    <name evidence="3" type="ORF">HFV08_23860</name>
</gene>
<evidence type="ECO:0000256" key="1">
    <source>
        <dbReference type="SAM" id="MobiDB-lite"/>
    </source>
</evidence>
<feature type="transmembrane region" description="Helical" evidence="2">
    <location>
        <begin position="455"/>
        <end position="476"/>
    </location>
</feature>
<evidence type="ECO:0000313" key="4">
    <source>
        <dbReference type="Proteomes" id="UP000772196"/>
    </source>
</evidence>
<dbReference type="RefSeq" id="WP_168542299.1">
    <property type="nucleotide sequence ID" value="NZ_JAAWWP010000017.1"/>
</dbReference>
<keyword evidence="2" id="KW-0812">Transmembrane</keyword>
<evidence type="ECO:0000313" key="3">
    <source>
        <dbReference type="EMBL" id="NKI44227.1"/>
    </source>
</evidence>
<evidence type="ECO:0000256" key="2">
    <source>
        <dbReference type="SAM" id="Phobius"/>
    </source>
</evidence>
<dbReference type="EMBL" id="JAAWWP010000017">
    <property type="protein sequence ID" value="NKI44227.1"/>
    <property type="molecule type" value="Genomic_DNA"/>
</dbReference>
<sequence>MSSPPDQTAQLTAWAVPRLTEGTELVGEFAGSGYRVPPHLVHRYDGQVIHLPPLLYQATKLLAELESAGARRPRDGQAAMARVAMQLSQATGRAFTAEHIAYLIDKKLAPLGIARYSDGSPPDIPTATSFLALRFRKAVLSERATWFISGLFAWLFQPLVLMAVVATVMVGEVWVFMSQNVGGAVATTMAKPNSVLIVVLLTLASAAFHECGHAAACRYSKVKPGVMGCGIYLVWPAFYTDVTNSYRLGRAGRLRCDLGGVYFNGIFICGLILLYLQTGSPVILAAILFTNLEMAQQLLPTLRFDGYYIVSDLVGIPDLFKYIGPILRRAVLRKPADARLDALKKWPQIVVTAWVLTVLPAIAVQLGIVVTRLPQWTGAAWQSTSGLAGGALSGGNPVLGVLSALVQILLLLLPLFGVVLILWQLTSALVRFLFRRYVAQEKRERMGAWFGARRRVWFVLGLVLCACLVGVLSWALTPKPDRSPSVATRPWTPPAEGQASPSPSPRDPRPSEPARDRDTGAAQDRNGADTAPPTPGPSAPAQQGTGAGGPAQQEPVASGPSSAPGGGAGDDKPGARPSSPGPREEEGEREPKPRPSERRCTTILDLPLGPLLCR</sequence>